<keyword evidence="3" id="KW-1185">Reference proteome</keyword>
<feature type="compositionally biased region" description="Low complexity" evidence="1">
    <location>
        <begin position="232"/>
        <end position="242"/>
    </location>
</feature>
<proteinExistence type="predicted"/>
<feature type="compositionally biased region" description="Basic and acidic residues" evidence="1">
    <location>
        <begin position="345"/>
        <end position="359"/>
    </location>
</feature>
<accession>A0A7J6PUW3</accession>
<feature type="non-terminal residue" evidence="2">
    <location>
        <position position="417"/>
    </location>
</feature>
<gene>
    <name evidence="2" type="ORF">FOZ63_001968</name>
</gene>
<dbReference type="Proteomes" id="UP000553632">
    <property type="component" value="Unassembled WGS sequence"/>
</dbReference>
<evidence type="ECO:0000313" key="2">
    <source>
        <dbReference type="EMBL" id="KAF4699391.1"/>
    </source>
</evidence>
<dbReference type="AlphaFoldDB" id="A0A7J6PUW3"/>
<comment type="caution">
    <text evidence="2">The sequence shown here is derived from an EMBL/GenBank/DDBJ whole genome shotgun (WGS) entry which is preliminary data.</text>
</comment>
<reference evidence="2 3" key="1">
    <citation type="submission" date="2020-04" db="EMBL/GenBank/DDBJ databases">
        <title>Perkinsus olseni comparative genomics.</title>
        <authorList>
            <person name="Bogema D.R."/>
        </authorList>
    </citation>
    <scope>NUCLEOTIDE SEQUENCE [LARGE SCALE GENOMIC DNA]</scope>
    <source>
        <strain evidence="2 3">ATCC PRA-207</strain>
    </source>
</reference>
<dbReference type="EMBL" id="JABANO010037941">
    <property type="protein sequence ID" value="KAF4699391.1"/>
    <property type="molecule type" value="Genomic_DNA"/>
</dbReference>
<feature type="region of interest" description="Disordered" evidence="1">
    <location>
        <begin position="344"/>
        <end position="417"/>
    </location>
</feature>
<evidence type="ECO:0000313" key="3">
    <source>
        <dbReference type="Proteomes" id="UP000553632"/>
    </source>
</evidence>
<organism evidence="2 3">
    <name type="scientific">Perkinsus olseni</name>
    <name type="common">Perkinsus atlanticus</name>
    <dbReference type="NCBI Taxonomy" id="32597"/>
    <lineage>
        <taxon>Eukaryota</taxon>
        <taxon>Sar</taxon>
        <taxon>Alveolata</taxon>
        <taxon>Perkinsozoa</taxon>
        <taxon>Perkinsea</taxon>
        <taxon>Perkinsida</taxon>
        <taxon>Perkinsidae</taxon>
        <taxon>Perkinsus</taxon>
    </lineage>
</organism>
<evidence type="ECO:0000256" key="1">
    <source>
        <dbReference type="SAM" id="MobiDB-lite"/>
    </source>
</evidence>
<name>A0A7J6PUW3_PEROL</name>
<sequence>VPATEYGEKVLASAMDSGSPAGAGGGDWQIHCGLLGGDSANEARGQAERSLLISWGLSSLAMAATLTEASFSDYVSPACSPELAQQLFTVLQEMGARWLSDIPAMVAEEELLAKFLEKVAPKAEVETDQMSLQRSMLRARARGELLRVCDNLKGKKQPVEQVKGDYLVKATSRYGGFLSSHLTVGQDVLTKVMTDPGVYQELKFHQDGPIESIDDQPQSDGDDGDQGKKGRAGPSSSARGRSPASLGELLVALLPLLVAIDVSTAERRGNLVAEYVVFLCNISILYGEDCAIRLDKSYRRRLSVLAHKAAREGDMTYLAGVAQSLSRASELCGADMVAMGAMSRRQNDGARDGQHDQPRGGRASSPGDPVGEKGVPVGASWPCVGEFEGGGPEDSRPEDPESEAEGSLRRGLLAKEE</sequence>
<protein>
    <submittedName>
        <fullName evidence="2">Uncharacterized protein</fullName>
    </submittedName>
</protein>
<feature type="region of interest" description="Disordered" evidence="1">
    <location>
        <begin position="209"/>
        <end position="242"/>
    </location>
</feature>